<dbReference type="Proteomes" id="UP000245771">
    <property type="component" value="Unassembled WGS sequence"/>
</dbReference>
<dbReference type="PANTHER" id="PTHR33630">
    <property type="entry name" value="CUTINASE RV1984C-RELATED-RELATED"/>
    <property type="match status" value="1"/>
</dbReference>
<dbReference type="AlphaFoldDB" id="A0A316V509"/>
<name>A0A316V509_9BASI</name>
<dbReference type="RefSeq" id="XP_025351883.1">
    <property type="nucleotide sequence ID" value="XM_025500190.1"/>
</dbReference>
<protein>
    <submittedName>
        <fullName evidence="4">Alpha/beta-hydrolase</fullName>
    </submittedName>
</protein>
<feature type="chain" id="PRO_5016418738" evidence="3">
    <location>
        <begin position="23"/>
        <end position="227"/>
    </location>
</feature>
<evidence type="ECO:0000256" key="1">
    <source>
        <dbReference type="ARBA" id="ARBA00022801"/>
    </source>
</evidence>
<dbReference type="STRING" id="1280837.A0A316V509"/>
<dbReference type="SUPFAM" id="SSF53474">
    <property type="entry name" value="alpha/beta-Hydrolases"/>
    <property type="match status" value="1"/>
</dbReference>
<sequence>MFSKLPLILLATLTLSTLSTNATPLKRAACTKYTIIDTRGTGEPQGPSAGFRTMNSNIRSQVSGGDEYDTVYPAGANQDSSQGTRNIISKVQSLVDADASHCVVLEGYSQGAAATVNALPQITGKYFDAVKAVFLIGDPLHKPNLACNVDPNGGSTTKSATGISYYGQGGIPSNWVAKSLDVCVTGDGVCSKETGNGITIQHLSYPNSQPTQNLGTKFVVGKLQGTS</sequence>
<organism evidence="4 5">
    <name type="scientific">Meira miltonrushii</name>
    <dbReference type="NCBI Taxonomy" id="1280837"/>
    <lineage>
        <taxon>Eukaryota</taxon>
        <taxon>Fungi</taxon>
        <taxon>Dikarya</taxon>
        <taxon>Basidiomycota</taxon>
        <taxon>Ustilaginomycotina</taxon>
        <taxon>Exobasidiomycetes</taxon>
        <taxon>Exobasidiales</taxon>
        <taxon>Brachybasidiaceae</taxon>
        <taxon>Meira</taxon>
    </lineage>
</organism>
<dbReference type="GO" id="GO:0052689">
    <property type="term" value="F:carboxylic ester hydrolase activity"/>
    <property type="evidence" value="ECO:0007669"/>
    <property type="project" value="UniProtKB-ARBA"/>
</dbReference>
<dbReference type="InterPro" id="IPR000675">
    <property type="entry name" value="Cutinase/axe"/>
</dbReference>
<dbReference type="GeneID" id="37021971"/>
<dbReference type="EMBL" id="KZ819607">
    <property type="protein sequence ID" value="PWN31581.1"/>
    <property type="molecule type" value="Genomic_DNA"/>
</dbReference>
<keyword evidence="3" id="KW-0732">Signal</keyword>
<dbReference type="InterPro" id="IPR029058">
    <property type="entry name" value="AB_hydrolase_fold"/>
</dbReference>
<dbReference type="Pfam" id="PF01083">
    <property type="entry name" value="Cutinase"/>
    <property type="match status" value="1"/>
</dbReference>
<accession>A0A316V509</accession>
<dbReference type="PANTHER" id="PTHR33630:SF9">
    <property type="entry name" value="CUTINASE 4"/>
    <property type="match status" value="1"/>
</dbReference>
<keyword evidence="5" id="KW-1185">Reference proteome</keyword>
<feature type="signal peptide" evidence="3">
    <location>
        <begin position="1"/>
        <end position="22"/>
    </location>
</feature>
<dbReference type="Gene3D" id="3.40.50.1820">
    <property type="entry name" value="alpha/beta hydrolase"/>
    <property type="match status" value="1"/>
</dbReference>
<gene>
    <name evidence="4" type="ORF">FA14DRAFT_169176</name>
</gene>
<proteinExistence type="predicted"/>
<evidence type="ECO:0000313" key="5">
    <source>
        <dbReference type="Proteomes" id="UP000245771"/>
    </source>
</evidence>
<keyword evidence="2" id="KW-1015">Disulfide bond</keyword>
<dbReference type="SMART" id="SM01110">
    <property type="entry name" value="Cutinase"/>
    <property type="match status" value="1"/>
</dbReference>
<keyword evidence="1 4" id="KW-0378">Hydrolase</keyword>
<reference evidence="4 5" key="1">
    <citation type="journal article" date="2018" name="Mol. Biol. Evol.">
        <title>Broad Genomic Sampling Reveals a Smut Pathogenic Ancestry of the Fungal Clade Ustilaginomycotina.</title>
        <authorList>
            <person name="Kijpornyongpan T."/>
            <person name="Mondo S.J."/>
            <person name="Barry K."/>
            <person name="Sandor L."/>
            <person name="Lee J."/>
            <person name="Lipzen A."/>
            <person name="Pangilinan J."/>
            <person name="LaButti K."/>
            <person name="Hainaut M."/>
            <person name="Henrissat B."/>
            <person name="Grigoriev I.V."/>
            <person name="Spatafora J.W."/>
            <person name="Aime M.C."/>
        </authorList>
    </citation>
    <scope>NUCLEOTIDE SEQUENCE [LARGE SCALE GENOMIC DNA]</scope>
    <source>
        <strain evidence="4 5">MCA 3882</strain>
    </source>
</reference>
<evidence type="ECO:0000256" key="3">
    <source>
        <dbReference type="SAM" id="SignalP"/>
    </source>
</evidence>
<dbReference type="OrthoDB" id="2586582at2759"/>
<dbReference type="InParanoid" id="A0A316V509"/>
<evidence type="ECO:0000313" key="4">
    <source>
        <dbReference type="EMBL" id="PWN31581.1"/>
    </source>
</evidence>
<evidence type="ECO:0000256" key="2">
    <source>
        <dbReference type="ARBA" id="ARBA00023157"/>
    </source>
</evidence>